<dbReference type="Proteomes" id="UP000001744">
    <property type="component" value="Unassembled WGS sequence"/>
</dbReference>
<proteinExistence type="predicted"/>
<name>B6K7H2_SCHJY</name>
<keyword evidence="2" id="KW-0812">Transmembrane</keyword>
<gene>
    <name evidence="4" type="primary">shr3</name>
    <name evidence="3" type="ORF">SJAG_04684</name>
</gene>
<organism evidence="3 5">
    <name type="scientific">Schizosaccharomyces japonicus (strain yFS275 / FY16936)</name>
    <name type="common">Fission yeast</name>
    <dbReference type="NCBI Taxonomy" id="402676"/>
    <lineage>
        <taxon>Eukaryota</taxon>
        <taxon>Fungi</taxon>
        <taxon>Dikarya</taxon>
        <taxon>Ascomycota</taxon>
        <taxon>Taphrinomycotina</taxon>
        <taxon>Schizosaccharomycetes</taxon>
        <taxon>Schizosaccharomycetales</taxon>
        <taxon>Schizosaccharomycetaceae</taxon>
        <taxon>Schizosaccharomyces</taxon>
    </lineage>
</organism>
<feature type="transmembrane region" description="Helical" evidence="2">
    <location>
        <begin position="168"/>
        <end position="190"/>
    </location>
</feature>
<keyword evidence="2" id="KW-1133">Transmembrane helix</keyword>
<accession>B6K7H2</accession>
<dbReference type="RefSeq" id="XP_002175769.2">
    <property type="nucleotide sequence ID" value="XM_002175733.2"/>
</dbReference>
<evidence type="ECO:0000313" key="3">
    <source>
        <dbReference type="EMBL" id="EEB09476.2"/>
    </source>
</evidence>
<reference evidence="3 5" key="1">
    <citation type="journal article" date="2011" name="Science">
        <title>Comparative functional genomics of the fission yeasts.</title>
        <authorList>
            <person name="Rhind N."/>
            <person name="Chen Z."/>
            <person name="Yassour M."/>
            <person name="Thompson D.A."/>
            <person name="Haas B.J."/>
            <person name="Habib N."/>
            <person name="Wapinski I."/>
            <person name="Roy S."/>
            <person name="Lin M.F."/>
            <person name="Heiman D.I."/>
            <person name="Young S.K."/>
            <person name="Furuya K."/>
            <person name="Guo Y."/>
            <person name="Pidoux A."/>
            <person name="Chen H.M."/>
            <person name="Robbertse B."/>
            <person name="Goldberg J.M."/>
            <person name="Aoki K."/>
            <person name="Bayne E.H."/>
            <person name="Berlin A.M."/>
            <person name="Desjardins C.A."/>
            <person name="Dobbs E."/>
            <person name="Dukaj L."/>
            <person name="Fan L."/>
            <person name="FitzGerald M.G."/>
            <person name="French C."/>
            <person name="Gujja S."/>
            <person name="Hansen K."/>
            <person name="Keifenheim D."/>
            <person name="Levin J.Z."/>
            <person name="Mosher R.A."/>
            <person name="Mueller C.A."/>
            <person name="Pfiffner J."/>
            <person name="Priest M."/>
            <person name="Russ C."/>
            <person name="Smialowska A."/>
            <person name="Swoboda P."/>
            <person name="Sykes S.M."/>
            <person name="Vaughn M."/>
            <person name="Vengrova S."/>
            <person name="Yoder R."/>
            <person name="Zeng Q."/>
            <person name="Allshire R."/>
            <person name="Baulcombe D."/>
            <person name="Birren B.W."/>
            <person name="Brown W."/>
            <person name="Ekwall K."/>
            <person name="Kellis M."/>
            <person name="Leatherwood J."/>
            <person name="Levin H."/>
            <person name="Margalit H."/>
            <person name="Martienssen R."/>
            <person name="Nieduszynski C.A."/>
            <person name="Spatafora J.W."/>
            <person name="Friedman N."/>
            <person name="Dalgaard J.Z."/>
            <person name="Baumann P."/>
            <person name="Niki H."/>
            <person name="Regev A."/>
            <person name="Nusbaum C."/>
        </authorList>
    </citation>
    <scope>NUCLEOTIDE SEQUENCE [LARGE SCALE GENOMIC DNA]</scope>
    <source>
        <strain evidence="5">yFS275 / FY16936</strain>
    </source>
</reference>
<dbReference type="AlphaFoldDB" id="B6K7H2"/>
<dbReference type="JaponicusDB" id="SJAG_04684">
    <property type="gene designation" value="shr3"/>
</dbReference>
<keyword evidence="2" id="KW-0472">Membrane</keyword>
<evidence type="ECO:0000256" key="1">
    <source>
        <dbReference type="SAM" id="MobiDB-lite"/>
    </source>
</evidence>
<dbReference type="STRING" id="402676.B6K7H2"/>
<dbReference type="PANTHER" id="PTHR28228:SF1">
    <property type="entry name" value="SECRETORY COMPONENT PROTEIN SHR3"/>
    <property type="match status" value="1"/>
</dbReference>
<dbReference type="InterPro" id="IPR013248">
    <property type="entry name" value="Psh3/Shr3"/>
</dbReference>
<protein>
    <submittedName>
        <fullName evidence="3">ER chaperone SHR3 ue Psh3</fullName>
    </submittedName>
</protein>
<dbReference type="PANTHER" id="PTHR28228">
    <property type="entry name" value="SECRETORY COMPONENT PROTEIN SHR3"/>
    <property type="match status" value="1"/>
</dbReference>
<evidence type="ECO:0000313" key="5">
    <source>
        <dbReference type="Proteomes" id="UP000001744"/>
    </source>
</evidence>
<dbReference type="GeneID" id="7051474"/>
<keyword evidence="5" id="KW-1185">Reference proteome</keyword>
<feature type="transmembrane region" description="Helical" evidence="2">
    <location>
        <begin position="210"/>
        <end position="233"/>
    </location>
</feature>
<dbReference type="EMBL" id="KE651168">
    <property type="protein sequence ID" value="EEB09476.2"/>
    <property type="molecule type" value="Genomic_DNA"/>
</dbReference>
<feature type="transmembrane region" description="Helical" evidence="2">
    <location>
        <begin position="81"/>
        <end position="99"/>
    </location>
</feature>
<evidence type="ECO:0000313" key="4">
    <source>
        <dbReference type="JaponicusDB" id="SJAG_04684"/>
    </source>
</evidence>
<dbReference type="HOGENOM" id="CLU_1034983_0_0_1"/>
<evidence type="ECO:0000256" key="2">
    <source>
        <dbReference type="SAM" id="Phobius"/>
    </source>
</evidence>
<dbReference type="SMART" id="SM00786">
    <property type="entry name" value="SHR3_chaperone"/>
    <property type="match status" value="1"/>
</dbReference>
<feature type="region of interest" description="Disordered" evidence="1">
    <location>
        <begin position="249"/>
        <end position="269"/>
    </location>
</feature>
<dbReference type="VEuPathDB" id="FungiDB:SJAG_04684"/>
<dbReference type="Pfam" id="PF08229">
    <property type="entry name" value="SHR3_chaperone"/>
    <property type="match status" value="1"/>
</dbReference>
<sequence length="269" mass="29716">MGGHKRWLSQRRASDRTGSQILATARKAPLVRAATRCSALQLPRHLSTRPTSFVLLTHHHQAMKILPKYCTVDTLKVASRYVIIISATFLLGLLFQSFSVDYYTLWRPSATVAPILANSTTPRRQSEVSTGCCVCSSLKILLYVVFVPSRGLCRPGPAMQAGRKAVHYTSMGLYVASIVLYLINVVPYILGVPLRAYHQYPRDTYLAVLAASQVLVCFLLVGVLILQLGYTYACHISAGMRREYESANASGEKAAATESRLLPRRAEDP</sequence>
<dbReference type="OrthoDB" id="5229808at2759"/>
<dbReference type="eggNOG" id="ENOG502T3NF">
    <property type="taxonomic scope" value="Eukaryota"/>
</dbReference>